<proteinExistence type="predicted"/>
<dbReference type="Proteomes" id="UP000769528">
    <property type="component" value="Unassembled WGS sequence"/>
</dbReference>
<dbReference type="AlphaFoldDB" id="A0A9P8TD77"/>
<evidence type="ECO:0000313" key="2">
    <source>
        <dbReference type="EMBL" id="KAH3674225.1"/>
    </source>
</evidence>
<gene>
    <name evidence="2" type="ORF">WICMUC_003467</name>
</gene>
<feature type="transmembrane region" description="Helical" evidence="1">
    <location>
        <begin position="306"/>
        <end position="323"/>
    </location>
</feature>
<protein>
    <submittedName>
        <fullName evidence="2">Uncharacterized protein</fullName>
    </submittedName>
</protein>
<keyword evidence="1" id="KW-1133">Transmembrane helix</keyword>
<sequence>MVSRISPLTISNPPISSHVTLGILGAPIESLNLFLASLIDFSKSSGVKVIGLFKINLDKSIPVSIEKSSSLSNAKYLVLLKIEIRSRGVKPALCKESVDKETSFLILKSLLFFDRRYSKIKFRSSSEGTGISISNLKFERISSGILSASFEDATNIAPLEGNVFSELNWNAFGRPKYPTQSSSYVLGGGFSSIDPDWCKRIMEVSTRYSLSLSWSSILSILNQTTVSGAPEGILKFSSSGNDDIVFANLESNVTGIRSPFERIVSLESRNVLRFPKIEFWKIADSEFGDNTLSTVKESARGNEPNVFVVGLILIVFGYPLFITNKGDA</sequence>
<accession>A0A9P8TD77</accession>
<keyword evidence="1" id="KW-0472">Membrane</keyword>
<keyword evidence="3" id="KW-1185">Reference proteome</keyword>
<evidence type="ECO:0000313" key="3">
    <source>
        <dbReference type="Proteomes" id="UP000769528"/>
    </source>
</evidence>
<evidence type="ECO:0000256" key="1">
    <source>
        <dbReference type="SAM" id="Phobius"/>
    </source>
</evidence>
<dbReference type="OrthoDB" id="10649380at2759"/>
<keyword evidence="1" id="KW-0812">Transmembrane</keyword>
<dbReference type="EMBL" id="JAEUBF010000905">
    <property type="protein sequence ID" value="KAH3674225.1"/>
    <property type="molecule type" value="Genomic_DNA"/>
</dbReference>
<reference evidence="2" key="2">
    <citation type="submission" date="2021-01" db="EMBL/GenBank/DDBJ databases">
        <authorList>
            <person name="Schikora-Tamarit M.A."/>
        </authorList>
    </citation>
    <scope>NUCLEOTIDE SEQUENCE</scope>
    <source>
        <strain evidence="2">CBS6341</strain>
    </source>
</reference>
<reference evidence="2" key="1">
    <citation type="journal article" date="2021" name="Open Biol.">
        <title>Shared evolutionary footprints suggest mitochondrial oxidative damage underlies multiple complex I losses in fungi.</title>
        <authorList>
            <person name="Schikora-Tamarit M.A."/>
            <person name="Marcet-Houben M."/>
            <person name="Nosek J."/>
            <person name="Gabaldon T."/>
        </authorList>
    </citation>
    <scope>NUCLEOTIDE SEQUENCE</scope>
    <source>
        <strain evidence="2">CBS6341</strain>
    </source>
</reference>
<organism evidence="2 3">
    <name type="scientific">Wickerhamomyces mucosus</name>
    <dbReference type="NCBI Taxonomy" id="1378264"/>
    <lineage>
        <taxon>Eukaryota</taxon>
        <taxon>Fungi</taxon>
        <taxon>Dikarya</taxon>
        <taxon>Ascomycota</taxon>
        <taxon>Saccharomycotina</taxon>
        <taxon>Saccharomycetes</taxon>
        <taxon>Phaffomycetales</taxon>
        <taxon>Wickerhamomycetaceae</taxon>
        <taxon>Wickerhamomyces</taxon>
    </lineage>
</organism>
<comment type="caution">
    <text evidence="2">The sequence shown here is derived from an EMBL/GenBank/DDBJ whole genome shotgun (WGS) entry which is preliminary data.</text>
</comment>
<name>A0A9P8TD77_9ASCO</name>